<organism evidence="1 2">
    <name type="scientific">Prunus armeniaca</name>
    <name type="common">Apricot</name>
    <name type="synonym">Armeniaca vulgaris</name>
    <dbReference type="NCBI Taxonomy" id="36596"/>
    <lineage>
        <taxon>Eukaryota</taxon>
        <taxon>Viridiplantae</taxon>
        <taxon>Streptophyta</taxon>
        <taxon>Embryophyta</taxon>
        <taxon>Tracheophyta</taxon>
        <taxon>Spermatophyta</taxon>
        <taxon>Magnoliopsida</taxon>
        <taxon>eudicotyledons</taxon>
        <taxon>Gunneridae</taxon>
        <taxon>Pentapetalae</taxon>
        <taxon>rosids</taxon>
        <taxon>fabids</taxon>
        <taxon>Rosales</taxon>
        <taxon>Rosaceae</taxon>
        <taxon>Amygdaloideae</taxon>
        <taxon>Amygdaleae</taxon>
        <taxon>Prunus</taxon>
    </lineage>
</organism>
<dbReference type="OrthoDB" id="1885440at2759"/>
<evidence type="ECO:0000313" key="1">
    <source>
        <dbReference type="EMBL" id="CAB4309851.1"/>
    </source>
</evidence>
<sequence length="77" mass="8564">MRRGRLRLLHACRWCLVSFQRHSVANAQGSAILNAYALSSPPKVAATIHDINRAVRLIEGCGRRVPRHFKCGSITTP</sequence>
<dbReference type="AlphaFoldDB" id="A0A6J5XAE9"/>
<reference evidence="2" key="1">
    <citation type="journal article" date="2020" name="Genome Biol.">
        <title>Gamete binning: chromosome-level and haplotype-resolved genome assembly enabled by high-throughput single-cell sequencing of gamete genomes.</title>
        <authorList>
            <person name="Campoy J.A."/>
            <person name="Sun H."/>
            <person name="Goel M."/>
            <person name="Jiao W.-B."/>
            <person name="Folz-Donahue K."/>
            <person name="Wang N."/>
            <person name="Rubio M."/>
            <person name="Liu C."/>
            <person name="Kukat C."/>
            <person name="Ruiz D."/>
            <person name="Huettel B."/>
            <person name="Schneeberger K."/>
        </authorList>
    </citation>
    <scope>NUCLEOTIDE SEQUENCE [LARGE SCALE GENOMIC DNA]</scope>
    <source>
        <strain evidence="2">cv. Rojo Pasion</strain>
    </source>
</reference>
<proteinExistence type="predicted"/>
<dbReference type="EMBL" id="CAEKKB010000005">
    <property type="protein sequence ID" value="CAB4309851.1"/>
    <property type="molecule type" value="Genomic_DNA"/>
</dbReference>
<keyword evidence="2" id="KW-1185">Reference proteome</keyword>
<gene>
    <name evidence="1" type="ORF">ORAREDHAP_LOCUS31239</name>
</gene>
<protein>
    <submittedName>
        <fullName evidence="1">Uncharacterized protein</fullName>
    </submittedName>
</protein>
<accession>A0A6J5XAE9</accession>
<evidence type="ECO:0000313" key="2">
    <source>
        <dbReference type="Proteomes" id="UP000507245"/>
    </source>
</evidence>
<dbReference type="Proteomes" id="UP000507245">
    <property type="component" value="Unassembled WGS sequence"/>
</dbReference>
<name>A0A6J5XAE9_PRUAR</name>